<proteinExistence type="predicted"/>
<dbReference type="RefSeq" id="WP_320320513.1">
    <property type="nucleotide sequence ID" value="NZ_JAVIIP010000006.1"/>
</dbReference>
<evidence type="ECO:0000256" key="1">
    <source>
        <dbReference type="SAM" id="MobiDB-lite"/>
    </source>
</evidence>
<dbReference type="EMBL" id="JAVIIP010000006">
    <property type="protein sequence ID" value="MDX8538563.1"/>
    <property type="molecule type" value="Genomic_DNA"/>
</dbReference>
<name>A0ABU5AMQ4_9HYPH</name>
<evidence type="ECO:0000313" key="2">
    <source>
        <dbReference type="EMBL" id="MDX8538563.1"/>
    </source>
</evidence>
<keyword evidence="3" id="KW-1185">Reference proteome</keyword>
<feature type="compositionally biased region" description="Low complexity" evidence="1">
    <location>
        <begin position="19"/>
        <end position="30"/>
    </location>
</feature>
<protein>
    <submittedName>
        <fullName evidence="2">PepSY domain-containing protein</fullName>
    </submittedName>
</protein>
<gene>
    <name evidence="2" type="ORF">RFM23_13140</name>
</gene>
<reference evidence="2 3" key="1">
    <citation type="submission" date="2023-08" db="EMBL/GenBank/DDBJ databases">
        <title>Implementing the SeqCode for naming new Mesorhizobium species isolated from Vachellia karroo root nodules.</title>
        <authorList>
            <person name="Van Lill M."/>
        </authorList>
    </citation>
    <scope>NUCLEOTIDE SEQUENCE [LARGE SCALE GENOMIC DNA]</scope>
    <source>
        <strain evidence="2 3">VK4B</strain>
    </source>
</reference>
<accession>A0ABU5AMQ4</accession>
<evidence type="ECO:0000313" key="3">
    <source>
        <dbReference type="Proteomes" id="UP001276564"/>
    </source>
</evidence>
<organism evidence="2 3">
    <name type="scientific">Mesorhizobium abyssinicae</name>
    <dbReference type="NCBI Taxonomy" id="1209958"/>
    <lineage>
        <taxon>Bacteria</taxon>
        <taxon>Pseudomonadati</taxon>
        <taxon>Pseudomonadota</taxon>
        <taxon>Alphaproteobacteria</taxon>
        <taxon>Hyphomicrobiales</taxon>
        <taxon>Phyllobacteriaceae</taxon>
        <taxon>Mesorhizobium</taxon>
    </lineage>
</organism>
<feature type="region of interest" description="Disordered" evidence="1">
    <location>
        <begin position="1"/>
        <end position="38"/>
    </location>
</feature>
<sequence>MIDKIASSAGAGQPRAVKTSSTPSTASPLPGANSFTEDQAKARIESAGYSNVADLAKDNQGIWRGQATAKNGQSTSVALDYQAMCLPAPNERDGEKMKILTGLFDD</sequence>
<dbReference type="Proteomes" id="UP001276564">
    <property type="component" value="Unassembled WGS sequence"/>
</dbReference>
<comment type="caution">
    <text evidence="2">The sequence shown here is derived from an EMBL/GenBank/DDBJ whole genome shotgun (WGS) entry which is preliminary data.</text>
</comment>